<gene>
    <name evidence="12 14" type="primary">cysC</name>
    <name evidence="14" type="ORF">KFZ73_11410</name>
</gene>
<evidence type="ECO:0000256" key="10">
    <source>
        <dbReference type="ARBA" id="ARBA00023268"/>
    </source>
</evidence>
<evidence type="ECO:0000256" key="6">
    <source>
        <dbReference type="ARBA" id="ARBA00022695"/>
    </source>
</evidence>
<dbReference type="GO" id="GO:0004020">
    <property type="term" value="F:adenylylsulfate kinase activity"/>
    <property type="evidence" value="ECO:0007669"/>
    <property type="project" value="UniProtKB-EC"/>
</dbReference>
<dbReference type="CDD" id="cd02027">
    <property type="entry name" value="APSK"/>
    <property type="match status" value="1"/>
</dbReference>
<keyword evidence="5 12" id="KW-0808">Transferase</keyword>
<dbReference type="InterPro" id="IPR059117">
    <property type="entry name" value="APS_kinase_dom"/>
</dbReference>
<keyword evidence="12" id="KW-0597">Phosphoprotein</keyword>
<keyword evidence="10" id="KW-0511">Multifunctional enzyme</keyword>
<organism evidence="14 15">
    <name type="scientific">Tsukamurella paurometabola</name>
    <name type="common">Corynebacterium paurometabolum</name>
    <dbReference type="NCBI Taxonomy" id="2061"/>
    <lineage>
        <taxon>Bacteria</taxon>
        <taxon>Bacillati</taxon>
        <taxon>Actinomycetota</taxon>
        <taxon>Actinomycetes</taxon>
        <taxon>Mycobacteriales</taxon>
        <taxon>Tsukamurellaceae</taxon>
        <taxon>Tsukamurella</taxon>
    </lineage>
</organism>
<dbReference type="SUPFAM" id="SSF50447">
    <property type="entry name" value="Translation proteins"/>
    <property type="match status" value="1"/>
</dbReference>
<evidence type="ECO:0000256" key="3">
    <source>
        <dbReference type="ARBA" id="ARBA00005438"/>
    </source>
</evidence>
<dbReference type="InterPro" id="IPR050100">
    <property type="entry name" value="TRAFAC_GTPase_members"/>
</dbReference>
<accession>A0ABS5NCP9</accession>
<reference evidence="14 15" key="1">
    <citation type="submission" date="2021-04" db="EMBL/GenBank/DDBJ databases">
        <title>Whole genome sequence analysis of a thiophenic sulfur metabolizing bacteria.</title>
        <authorList>
            <person name="Akhtar N."/>
            <person name="Akram J."/>
            <person name="Aslam A."/>
        </authorList>
    </citation>
    <scope>NUCLEOTIDE SEQUENCE [LARGE SCALE GENOMIC DNA]</scope>
    <source>
        <strain evidence="14 15">3OW</strain>
    </source>
</reference>
<keyword evidence="9" id="KW-0342">GTP-binding</keyword>
<dbReference type="Proteomes" id="UP000676853">
    <property type="component" value="Unassembled WGS sequence"/>
</dbReference>
<evidence type="ECO:0000256" key="11">
    <source>
        <dbReference type="ARBA" id="ARBA00049370"/>
    </source>
</evidence>
<keyword evidence="12 14" id="KW-0418">Kinase</keyword>
<dbReference type="NCBIfam" id="NF004035">
    <property type="entry name" value="PRK05506.1"/>
    <property type="match status" value="1"/>
</dbReference>
<evidence type="ECO:0000256" key="4">
    <source>
        <dbReference type="ARBA" id="ARBA00007237"/>
    </source>
</evidence>
<protein>
    <recommendedName>
        <fullName evidence="12">Adenylyl-sulfate kinase</fullName>
        <ecNumber evidence="12">2.7.1.25</ecNumber>
    </recommendedName>
    <alternativeName>
        <fullName evidence="12">APS kinase</fullName>
    </alternativeName>
    <alternativeName>
        <fullName evidence="12">ATP adenosine-5'-phosphosulfate 3'-phosphotransferase</fullName>
    </alternativeName>
    <alternativeName>
        <fullName evidence="12">Adenosine-5'-phosphosulfate kinase</fullName>
    </alternativeName>
</protein>
<evidence type="ECO:0000256" key="2">
    <source>
        <dbReference type="ARBA" id="ARBA00002357"/>
    </source>
</evidence>
<dbReference type="SUPFAM" id="SSF50465">
    <property type="entry name" value="EF-Tu/eEF-1alpha/eIF2-gamma C-terminal domain"/>
    <property type="match status" value="1"/>
</dbReference>
<dbReference type="Pfam" id="PF00009">
    <property type="entry name" value="GTP_EFTU"/>
    <property type="match status" value="1"/>
</dbReference>
<dbReference type="InterPro" id="IPR054696">
    <property type="entry name" value="GTP-eEF1A_C"/>
</dbReference>
<evidence type="ECO:0000256" key="1">
    <source>
        <dbReference type="ARBA" id="ARBA00001823"/>
    </source>
</evidence>
<dbReference type="InterPro" id="IPR011779">
    <property type="entry name" value="SO4_adenylTrfase_lsu"/>
</dbReference>
<dbReference type="Gene3D" id="2.40.30.10">
    <property type="entry name" value="Translation factors"/>
    <property type="match status" value="2"/>
</dbReference>
<dbReference type="Pfam" id="PF22594">
    <property type="entry name" value="GTP-eEF1A_C"/>
    <property type="match status" value="1"/>
</dbReference>
<dbReference type="InterPro" id="IPR009000">
    <property type="entry name" value="Transl_B-barrel_sf"/>
</dbReference>
<name>A0ABS5NCP9_TSUPA</name>
<dbReference type="InterPro" id="IPR000795">
    <property type="entry name" value="T_Tr_GTP-bd_dom"/>
</dbReference>
<comment type="function">
    <text evidence="12">Catalyzes the synthesis of activated sulfate.</text>
</comment>
<comment type="similarity">
    <text evidence="4">In the N-terminal section; belongs to the TRAFAC class translation factor GTPase superfamily. Classic translation factor GTPase family. CysN/NodQ subfamily.</text>
</comment>
<comment type="pathway">
    <text evidence="12">Sulfur metabolism; hydrogen sulfide biosynthesis; sulfite from sulfate: step 2/3.</text>
</comment>
<dbReference type="InterPro" id="IPR044138">
    <property type="entry name" value="CysN_II"/>
</dbReference>
<comment type="function">
    <text evidence="2">APS kinase catalyzes the synthesis of activated sulfate.</text>
</comment>
<dbReference type="CDD" id="cd03695">
    <property type="entry name" value="CysN_NodQ_II"/>
    <property type="match status" value="1"/>
</dbReference>
<dbReference type="PROSITE" id="PS51722">
    <property type="entry name" value="G_TR_2"/>
    <property type="match status" value="1"/>
</dbReference>
<evidence type="ECO:0000313" key="15">
    <source>
        <dbReference type="Proteomes" id="UP000676853"/>
    </source>
</evidence>
<evidence type="ECO:0000256" key="7">
    <source>
        <dbReference type="ARBA" id="ARBA00022741"/>
    </source>
</evidence>
<comment type="similarity">
    <text evidence="3">In the C-terminal section; belongs to the APS kinase family.</text>
</comment>
<comment type="caution">
    <text evidence="14">The sequence shown here is derived from an EMBL/GenBank/DDBJ whole genome shotgun (WGS) entry which is preliminary data.</text>
</comment>
<dbReference type="InterPro" id="IPR027417">
    <property type="entry name" value="P-loop_NTPase"/>
</dbReference>
<keyword evidence="6" id="KW-0548">Nucleotidyltransferase</keyword>
<comment type="catalytic activity">
    <reaction evidence="1 12">
        <text>adenosine 5'-phosphosulfate + ATP = 3'-phosphoadenylyl sulfate + ADP + H(+)</text>
        <dbReference type="Rhea" id="RHEA:24152"/>
        <dbReference type="ChEBI" id="CHEBI:15378"/>
        <dbReference type="ChEBI" id="CHEBI:30616"/>
        <dbReference type="ChEBI" id="CHEBI:58243"/>
        <dbReference type="ChEBI" id="CHEBI:58339"/>
        <dbReference type="ChEBI" id="CHEBI:456216"/>
        <dbReference type="EC" id="2.7.1.25"/>
    </reaction>
</comment>
<dbReference type="EC" id="2.7.1.25" evidence="12"/>
<dbReference type="CDD" id="cd04166">
    <property type="entry name" value="CysN_ATPS"/>
    <property type="match status" value="1"/>
</dbReference>
<dbReference type="PROSITE" id="PS00301">
    <property type="entry name" value="G_TR_1"/>
    <property type="match status" value="1"/>
</dbReference>
<dbReference type="InterPro" id="IPR031157">
    <property type="entry name" value="G_TR_CS"/>
</dbReference>
<dbReference type="NCBIfam" id="NF003013">
    <property type="entry name" value="PRK03846.1"/>
    <property type="match status" value="1"/>
</dbReference>
<dbReference type="Pfam" id="PF01583">
    <property type="entry name" value="APS_kinase"/>
    <property type="match status" value="1"/>
</dbReference>
<sequence length="610" mass="66153">MEILRIATAGSVDDGKSTLIGRLLFESKAVLEDQLSAVAATTAARGEEGVDLALLTDGLRAEREQGITIDVAHRYFATATRKFILADTPGHEQYTRNMVTGASTADVALILVDARHGLTRQSRRHAFLTSLLGVEHVVLCVNKMDLVGFDRARFDAIRAEFAEFAAKLEVHDVEAIPVSALLGDNVTERSADTPWYDGPSLLYHLENVHVVSDRNLIDARLPVQYVIRPRDSDFRGVAGTVASGAFAVGDEVVALPSGFTTTVAELYRPGGAKADRLEAGEAACVRLADHLDVGRGDVLCRPANRPQSATDLDTTVCWFSDTAKLTAGAEYLMLHAHSSDLVRVEALDYRLDTSSLHRDRDAAALGLNDIGRVQLAARRPVLFDPYRRGRTLGSFVLVHPQTDETVAAGMITGPTLRSSAVVWHGAAVRREDRATRGGTVWLTGLSASGKSTVACELERLLVARGVPAYRLDGDNLRHGLNADLGFTPEDRAENVRRVGAVAQLLADAGTVAIASLISPYRADRDRIRAQHEEAGLPFLEVFVDTPVELCEQRDPKGMYARARAGEIADFTGVNAPYEAPDRPELVLRPADGEPADQALVVLDRWLKLRP</sequence>
<dbReference type="InterPro" id="IPR009001">
    <property type="entry name" value="Transl_elong_EF1A/Init_IF2_C"/>
</dbReference>
<evidence type="ECO:0000256" key="12">
    <source>
        <dbReference type="HAMAP-Rule" id="MF_00065"/>
    </source>
</evidence>
<evidence type="ECO:0000256" key="9">
    <source>
        <dbReference type="ARBA" id="ARBA00023134"/>
    </source>
</evidence>
<dbReference type="CDD" id="cd04095">
    <property type="entry name" value="CysN_NoDQ_III"/>
    <property type="match status" value="1"/>
</dbReference>
<dbReference type="InterPro" id="IPR044139">
    <property type="entry name" value="CysN_NoDQ_III"/>
</dbReference>
<feature type="active site" description="Phosphoserine intermediate" evidence="12">
    <location>
        <position position="518"/>
    </location>
</feature>
<dbReference type="NCBIfam" id="TIGR00455">
    <property type="entry name" value="apsK"/>
    <property type="match status" value="1"/>
</dbReference>
<dbReference type="PRINTS" id="PR00315">
    <property type="entry name" value="ELONGATNFCT"/>
</dbReference>
<keyword evidence="7 12" id="KW-0547">Nucleotide-binding</keyword>
<dbReference type="NCBIfam" id="TIGR00231">
    <property type="entry name" value="small_GTP"/>
    <property type="match status" value="1"/>
</dbReference>
<dbReference type="PANTHER" id="PTHR23115">
    <property type="entry name" value="TRANSLATION FACTOR"/>
    <property type="match status" value="1"/>
</dbReference>
<dbReference type="InterPro" id="IPR041757">
    <property type="entry name" value="CysN_GTP-bd"/>
</dbReference>
<evidence type="ECO:0000313" key="14">
    <source>
        <dbReference type="EMBL" id="MBS4101845.1"/>
    </source>
</evidence>
<feature type="binding site" evidence="12">
    <location>
        <begin position="444"/>
        <end position="451"/>
    </location>
    <ligand>
        <name>ATP</name>
        <dbReference type="ChEBI" id="CHEBI:30616"/>
    </ligand>
</feature>
<dbReference type="NCBIfam" id="TIGR02034">
    <property type="entry name" value="CysN"/>
    <property type="match status" value="1"/>
</dbReference>
<dbReference type="SUPFAM" id="SSF52540">
    <property type="entry name" value="P-loop containing nucleoside triphosphate hydrolases"/>
    <property type="match status" value="2"/>
</dbReference>
<evidence type="ECO:0000256" key="5">
    <source>
        <dbReference type="ARBA" id="ARBA00022679"/>
    </source>
</evidence>
<evidence type="ECO:0000256" key="8">
    <source>
        <dbReference type="ARBA" id="ARBA00022840"/>
    </source>
</evidence>
<dbReference type="EMBL" id="JAGXOE010000023">
    <property type="protein sequence ID" value="MBS4101845.1"/>
    <property type="molecule type" value="Genomic_DNA"/>
</dbReference>
<comment type="similarity">
    <text evidence="12">Belongs to the APS kinase family.</text>
</comment>
<evidence type="ECO:0000259" key="13">
    <source>
        <dbReference type="PROSITE" id="PS51722"/>
    </source>
</evidence>
<dbReference type="HAMAP" id="MF_00065">
    <property type="entry name" value="Adenylyl_sulf_kinase"/>
    <property type="match status" value="1"/>
</dbReference>
<dbReference type="RefSeq" id="WP_212553746.1">
    <property type="nucleotide sequence ID" value="NZ_JAGXOE010000023.1"/>
</dbReference>
<dbReference type="InterPro" id="IPR005225">
    <property type="entry name" value="Small_GTP-bd"/>
</dbReference>
<keyword evidence="15" id="KW-1185">Reference proteome</keyword>
<dbReference type="Gene3D" id="3.40.50.300">
    <property type="entry name" value="P-loop containing nucleotide triphosphate hydrolases"/>
    <property type="match status" value="2"/>
</dbReference>
<proteinExistence type="inferred from homology"/>
<comment type="catalytic activity">
    <reaction evidence="11">
        <text>sulfate + ATP + H(+) = adenosine 5'-phosphosulfate + diphosphate</text>
        <dbReference type="Rhea" id="RHEA:18133"/>
        <dbReference type="ChEBI" id="CHEBI:15378"/>
        <dbReference type="ChEBI" id="CHEBI:16189"/>
        <dbReference type="ChEBI" id="CHEBI:30616"/>
        <dbReference type="ChEBI" id="CHEBI:33019"/>
        <dbReference type="ChEBI" id="CHEBI:58243"/>
        <dbReference type="EC" id="2.7.7.4"/>
    </reaction>
</comment>
<feature type="domain" description="Tr-type G" evidence="13">
    <location>
        <begin position="1"/>
        <end position="214"/>
    </location>
</feature>
<keyword evidence="8 12" id="KW-0067">ATP-binding</keyword>
<dbReference type="InterPro" id="IPR002891">
    <property type="entry name" value="APS"/>
</dbReference>